<proteinExistence type="predicted"/>
<sequence>MITYIHTGDIKPLSLPSTAPPALHFLSSYVPALDSSSHDLRKKHFSPNATITTNAGPPTEFAKMDKMFEMRDQLCESFSHVVNRVWIIEQPDGKITAFMDWSSTTVFKGKTDKPAIVPEFSVMHLEKAGEGDRGVNGLWCTGIENWMDVSPVKEVRDEINAKAGPKPE</sequence>
<dbReference type="AlphaFoldDB" id="A0A6A6DNV4"/>
<dbReference type="SUPFAM" id="SSF54427">
    <property type="entry name" value="NTF2-like"/>
    <property type="match status" value="1"/>
</dbReference>
<evidence type="ECO:0000313" key="1">
    <source>
        <dbReference type="EMBL" id="KAF2180663.1"/>
    </source>
</evidence>
<accession>A0A6A6DNV4</accession>
<dbReference type="Proteomes" id="UP000800200">
    <property type="component" value="Unassembled WGS sequence"/>
</dbReference>
<name>A0A6A6DNV4_9PEZI</name>
<reference evidence="1" key="1">
    <citation type="journal article" date="2020" name="Stud. Mycol.">
        <title>101 Dothideomycetes genomes: a test case for predicting lifestyles and emergence of pathogens.</title>
        <authorList>
            <person name="Haridas S."/>
            <person name="Albert R."/>
            <person name="Binder M."/>
            <person name="Bloem J."/>
            <person name="Labutti K."/>
            <person name="Salamov A."/>
            <person name="Andreopoulos B."/>
            <person name="Baker S."/>
            <person name="Barry K."/>
            <person name="Bills G."/>
            <person name="Bluhm B."/>
            <person name="Cannon C."/>
            <person name="Castanera R."/>
            <person name="Culley D."/>
            <person name="Daum C."/>
            <person name="Ezra D."/>
            <person name="Gonzalez J."/>
            <person name="Henrissat B."/>
            <person name="Kuo A."/>
            <person name="Liang C."/>
            <person name="Lipzen A."/>
            <person name="Lutzoni F."/>
            <person name="Magnuson J."/>
            <person name="Mondo S."/>
            <person name="Nolan M."/>
            <person name="Ohm R."/>
            <person name="Pangilinan J."/>
            <person name="Park H.-J."/>
            <person name="Ramirez L."/>
            <person name="Alfaro M."/>
            <person name="Sun H."/>
            <person name="Tritt A."/>
            <person name="Yoshinaga Y."/>
            <person name="Zwiers L.-H."/>
            <person name="Turgeon B."/>
            <person name="Goodwin S."/>
            <person name="Spatafora J."/>
            <person name="Crous P."/>
            <person name="Grigoriev I."/>
        </authorList>
    </citation>
    <scope>NUCLEOTIDE SEQUENCE</scope>
    <source>
        <strain evidence="1">CBS 207.26</strain>
    </source>
</reference>
<organism evidence="1 2">
    <name type="scientific">Zopfia rhizophila CBS 207.26</name>
    <dbReference type="NCBI Taxonomy" id="1314779"/>
    <lineage>
        <taxon>Eukaryota</taxon>
        <taxon>Fungi</taxon>
        <taxon>Dikarya</taxon>
        <taxon>Ascomycota</taxon>
        <taxon>Pezizomycotina</taxon>
        <taxon>Dothideomycetes</taxon>
        <taxon>Dothideomycetes incertae sedis</taxon>
        <taxon>Zopfiaceae</taxon>
        <taxon>Zopfia</taxon>
    </lineage>
</organism>
<protein>
    <submittedName>
        <fullName evidence="1">Uncharacterized protein</fullName>
    </submittedName>
</protein>
<keyword evidence="2" id="KW-1185">Reference proteome</keyword>
<gene>
    <name evidence="1" type="ORF">K469DRAFT_714673</name>
</gene>
<dbReference type="InterPro" id="IPR032710">
    <property type="entry name" value="NTF2-like_dom_sf"/>
</dbReference>
<evidence type="ECO:0000313" key="2">
    <source>
        <dbReference type="Proteomes" id="UP000800200"/>
    </source>
</evidence>
<dbReference type="OrthoDB" id="5371016at2759"/>
<dbReference type="EMBL" id="ML994657">
    <property type="protein sequence ID" value="KAF2180663.1"/>
    <property type="molecule type" value="Genomic_DNA"/>
</dbReference>